<reference evidence="3" key="1">
    <citation type="submission" date="2022-07" db="EMBL/GenBank/DDBJ databases">
        <title>Phylogenomic reconstructions and comparative analyses of Kickxellomycotina fungi.</title>
        <authorList>
            <person name="Reynolds N.K."/>
            <person name="Stajich J.E."/>
            <person name="Barry K."/>
            <person name="Grigoriev I.V."/>
            <person name="Crous P."/>
            <person name="Smith M.E."/>
        </authorList>
    </citation>
    <scope>NUCLEOTIDE SEQUENCE</scope>
    <source>
        <strain evidence="3">BCRC 34381</strain>
    </source>
</reference>
<comment type="similarity">
    <text evidence="1">Belongs to the Cyclase 1 superfamily.</text>
</comment>
<evidence type="ECO:0000256" key="1">
    <source>
        <dbReference type="ARBA" id="ARBA00007865"/>
    </source>
</evidence>
<dbReference type="OrthoDB" id="7108654at2759"/>
<keyword evidence="2" id="KW-0732">Signal</keyword>
<evidence type="ECO:0000313" key="4">
    <source>
        <dbReference type="Proteomes" id="UP001143981"/>
    </source>
</evidence>
<evidence type="ECO:0000256" key="2">
    <source>
        <dbReference type="SAM" id="SignalP"/>
    </source>
</evidence>
<evidence type="ECO:0000313" key="3">
    <source>
        <dbReference type="EMBL" id="KAJ1734894.1"/>
    </source>
</evidence>
<dbReference type="PANTHER" id="PTHR43564">
    <property type="entry name" value="KYNURENINE FORMAMIDASE-LIKE PROTEIN"/>
    <property type="match status" value="1"/>
</dbReference>
<dbReference type="AlphaFoldDB" id="A0A9W8D189"/>
<gene>
    <name evidence="3" type="ORF">LPJ61_000825</name>
</gene>
<evidence type="ECO:0008006" key="5">
    <source>
        <dbReference type="Google" id="ProtNLM"/>
    </source>
</evidence>
<dbReference type="GO" id="GO:0004061">
    <property type="term" value="F:arylformamidase activity"/>
    <property type="evidence" value="ECO:0007669"/>
    <property type="project" value="InterPro"/>
</dbReference>
<dbReference type="Proteomes" id="UP001143981">
    <property type="component" value="Unassembled WGS sequence"/>
</dbReference>
<dbReference type="InterPro" id="IPR037175">
    <property type="entry name" value="KFase_sf"/>
</dbReference>
<keyword evidence="4" id="KW-1185">Reference proteome</keyword>
<comment type="caution">
    <text evidence="3">The sequence shown here is derived from an EMBL/GenBank/DDBJ whole genome shotgun (WGS) entry which is preliminary data.</text>
</comment>
<feature type="signal peptide" evidence="2">
    <location>
        <begin position="1"/>
        <end position="20"/>
    </location>
</feature>
<dbReference type="Gene3D" id="3.50.30.50">
    <property type="entry name" value="Putative cyclase"/>
    <property type="match status" value="1"/>
</dbReference>
<feature type="chain" id="PRO_5040887992" description="Cyclase" evidence="2">
    <location>
        <begin position="21"/>
        <end position="337"/>
    </location>
</feature>
<proteinExistence type="inferred from homology"/>
<dbReference type="SUPFAM" id="SSF102198">
    <property type="entry name" value="Putative cyclase"/>
    <property type="match status" value="1"/>
</dbReference>
<accession>A0A9W8D189</accession>
<protein>
    <recommendedName>
        <fullName evidence="5">Cyclase</fullName>
    </recommendedName>
</protein>
<organism evidence="3 4">
    <name type="scientific">Coemansia biformis</name>
    <dbReference type="NCBI Taxonomy" id="1286918"/>
    <lineage>
        <taxon>Eukaryota</taxon>
        <taxon>Fungi</taxon>
        <taxon>Fungi incertae sedis</taxon>
        <taxon>Zoopagomycota</taxon>
        <taxon>Kickxellomycotina</taxon>
        <taxon>Kickxellomycetes</taxon>
        <taxon>Kickxellales</taxon>
        <taxon>Kickxellaceae</taxon>
        <taxon>Coemansia</taxon>
    </lineage>
</organism>
<dbReference type="InterPro" id="IPR007325">
    <property type="entry name" value="KFase/CYL"/>
</dbReference>
<dbReference type="EMBL" id="JANBOI010000051">
    <property type="protein sequence ID" value="KAJ1734894.1"/>
    <property type="molecule type" value="Genomic_DNA"/>
</dbReference>
<dbReference type="PANTHER" id="PTHR43564:SF2">
    <property type="entry name" value="BLR6059 PROTEIN"/>
    <property type="match status" value="1"/>
</dbReference>
<dbReference type="Pfam" id="PF04199">
    <property type="entry name" value="Cyclase"/>
    <property type="match status" value="1"/>
</dbReference>
<name>A0A9W8D189_9FUNG</name>
<sequence>MRVLSATAILVGALAAVGVADNALPGHAESVAQAAVQPGLQRIPRVGIQSRKGDGGEAGIKKPSLWTVFDEGLGAAKYIDLSHTIEPGMPVWRGFGNSTFLPATNKLTGKAFTYAEDLFEATAYRLTTDQLGTQLDAPAHFNPHAAASDEIPATYALRKLVVIDISDKVAANASYGLTVADILEWEAKHGRIPQRAVVFVRSDWSRTWPFVDTDVFPQVLLQAVQFLHLQRGILFHGHEPLDADMTPEFDSERWILTHGFAQAEGVANLHLVPPTGCLLSTGFPKFRGGTGNYVRFVAVCEPSWPHGVQPGAVPEAPMPEYAQPLVWDNQRGYRARD</sequence>
<dbReference type="GO" id="GO:0019441">
    <property type="term" value="P:L-tryptophan catabolic process to kynurenine"/>
    <property type="evidence" value="ECO:0007669"/>
    <property type="project" value="InterPro"/>
</dbReference>